<dbReference type="InterPro" id="IPR053139">
    <property type="entry name" value="Surface_bspA-like"/>
</dbReference>
<accession>A0AAD3CJL8</accession>
<comment type="caution">
    <text evidence="2">The sequence shown here is derived from an EMBL/GenBank/DDBJ whole genome shotgun (WGS) entry which is preliminary data.</text>
</comment>
<dbReference type="AlphaFoldDB" id="A0AAD3CJL8"/>
<evidence type="ECO:0008006" key="4">
    <source>
        <dbReference type="Google" id="ProtNLM"/>
    </source>
</evidence>
<dbReference type="PANTHER" id="PTHR45661">
    <property type="entry name" value="SURFACE ANTIGEN"/>
    <property type="match status" value="1"/>
</dbReference>
<dbReference type="Gene3D" id="3.80.10.10">
    <property type="entry name" value="Ribonuclease Inhibitor"/>
    <property type="match status" value="1"/>
</dbReference>
<proteinExistence type="predicted"/>
<dbReference type="EMBL" id="BLLK01000022">
    <property type="protein sequence ID" value="GFH47096.1"/>
    <property type="molecule type" value="Genomic_DNA"/>
</dbReference>
<keyword evidence="3" id="KW-1185">Reference proteome</keyword>
<gene>
    <name evidence="2" type="ORF">CTEN210_03571</name>
</gene>
<reference evidence="2 3" key="1">
    <citation type="journal article" date="2021" name="Sci. Rep.">
        <title>The genome of the diatom Chaetoceros tenuissimus carries an ancient integrated fragment of an extant virus.</title>
        <authorList>
            <person name="Hongo Y."/>
            <person name="Kimura K."/>
            <person name="Takaki Y."/>
            <person name="Yoshida Y."/>
            <person name="Baba S."/>
            <person name="Kobayashi G."/>
            <person name="Nagasaki K."/>
            <person name="Hano T."/>
            <person name="Tomaru Y."/>
        </authorList>
    </citation>
    <scope>NUCLEOTIDE SEQUENCE [LARGE SCALE GENOMIC DNA]</scope>
    <source>
        <strain evidence="2 3">NIES-3715</strain>
    </source>
</reference>
<evidence type="ECO:0000313" key="2">
    <source>
        <dbReference type="EMBL" id="GFH47096.1"/>
    </source>
</evidence>
<dbReference type="InterPro" id="IPR032675">
    <property type="entry name" value="LRR_dom_sf"/>
</dbReference>
<evidence type="ECO:0000256" key="1">
    <source>
        <dbReference type="SAM" id="MobiDB-lite"/>
    </source>
</evidence>
<organism evidence="2 3">
    <name type="scientific">Chaetoceros tenuissimus</name>
    <dbReference type="NCBI Taxonomy" id="426638"/>
    <lineage>
        <taxon>Eukaryota</taxon>
        <taxon>Sar</taxon>
        <taxon>Stramenopiles</taxon>
        <taxon>Ochrophyta</taxon>
        <taxon>Bacillariophyta</taxon>
        <taxon>Coscinodiscophyceae</taxon>
        <taxon>Chaetocerotophycidae</taxon>
        <taxon>Chaetocerotales</taxon>
        <taxon>Chaetocerotaceae</taxon>
        <taxon>Chaetoceros</taxon>
    </lineage>
</organism>
<dbReference type="Proteomes" id="UP001054902">
    <property type="component" value="Unassembled WGS sequence"/>
</dbReference>
<protein>
    <recommendedName>
        <fullName evidence="4">Leucine-rich repeat domain-containing protein</fullName>
    </recommendedName>
</protein>
<sequence>MSDSSSSDSSYDSPSSSSSSSSSSSCFSYYSDSSDSSSSILDISSSSSSSDSTYLDSIQTEEWQSFTPGVRMYKGKKTLFYNGEILWIKTFPGLGHPLIYKCKERKSWQVVIILPGVEVIPEYAFFECKNVETVIMADSVQTIGISAFEVCVGLKFVRLSRSLDRIGNSAFYSCKGLTSISIPPSCRMITWCAFAKCRKLIILGLPQHTQLGTWVFGNTPLLRASPIELDENGNYDEEHNETFNEWIRSINNGDRYALHRACASYNPLPEIIHALVKRHGIEAMKMPNSIGITPSRYLAANPFADITEKDITNRYILDSMGEV</sequence>
<feature type="region of interest" description="Disordered" evidence="1">
    <location>
        <begin position="1"/>
        <end position="52"/>
    </location>
</feature>
<dbReference type="SUPFAM" id="SSF52058">
    <property type="entry name" value="L domain-like"/>
    <property type="match status" value="1"/>
</dbReference>
<name>A0AAD3CJL8_9STRA</name>
<dbReference type="Pfam" id="PF13306">
    <property type="entry name" value="LRR_5"/>
    <property type="match status" value="1"/>
</dbReference>
<evidence type="ECO:0000313" key="3">
    <source>
        <dbReference type="Proteomes" id="UP001054902"/>
    </source>
</evidence>
<dbReference type="PANTHER" id="PTHR45661:SF3">
    <property type="entry name" value="IG-LIKE DOMAIN-CONTAINING PROTEIN"/>
    <property type="match status" value="1"/>
</dbReference>
<dbReference type="InterPro" id="IPR026906">
    <property type="entry name" value="LRR_5"/>
</dbReference>